<name>A0ABP9A2H5_9FLAO</name>
<accession>A0ABP9A2H5</accession>
<protein>
    <submittedName>
        <fullName evidence="1">Uncharacterized protein</fullName>
    </submittedName>
</protein>
<gene>
    <name evidence="1" type="ORF">GCM10023230_22020</name>
</gene>
<comment type="caution">
    <text evidence="1">The sequence shown here is derived from an EMBL/GenBank/DDBJ whole genome shotgun (WGS) entry which is preliminary data.</text>
</comment>
<dbReference type="EMBL" id="BAABIP010000018">
    <property type="protein sequence ID" value="GAA4771358.1"/>
    <property type="molecule type" value="Genomic_DNA"/>
</dbReference>
<evidence type="ECO:0000313" key="2">
    <source>
        <dbReference type="Proteomes" id="UP001500141"/>
    </source>
</evidence>
<sequence>MRYIIIFLLFNLFSFGQSKIKTYNEHISFANKIEAETFAKEDIKNNSIFIYLKIGWGPMVYNTDKDFETKYNIQFNDEGCTGSKFSIYYNFIIYAHLSKNFGKKWEKEIRKDVIGFKEWKKTNK</sequence>
<dbReference type="Proteomes" id="UP001500141">
    <property type="component" value="Unassembled WGS sequence"/>
</dbReference>
<dbReference type="RefSeq" id="WP_264544575.1">
    <property type="nucleotide sequence ID" value="NZ_BAABIP010000018.1"/>
</dbReference>
<keyword evidence="2" id="KW-1185">Reference proteome</keyword>
<proteinExistence type="predicted"/>
<evidence type="ECO:0000313" key="1">
    <source>
        <dbReference type="EMBL" id="GAA4771358.1"/>
    </source>
</evidence>
<reference evidence="2" key="1">
    <citation type="journal article" date="2019" name="Int. J. Syst. Evol. Microbiol.">
        <title>The Global Catalogue of Microorganisms (GCM) 10K type strain sequencing project: providing services to taxonomists for standard genome sequencing and annotation.</title>
        <authorList>
            <consortium name="The Broad Institute Genomics Platform"/>
            <consortium name="The Broad Institute Genome Sequencing Center for Infectious Disease"/>
            <person name="Wu L."/>
            <person name="Ma J."/>
        </authorList>
    </citation>
    <scope>NUCLEOTIDE SEQUENCE [LARGE SCALE GENOMIC DNA]</scope>
    <source>
        <strain evidence="2">JCM 18198</strain>
    </source>
</reference>
<organism evidence="1 2">
    <name type="scientific">Flavobacterium hankyongi</name>
    <dbReference type="NCBI Taxonomy" id="1176532"/>
    <lineage>
        <taxon>Bacteria</taxon>
        <taxon>Pseudomonadati</taxon>
        <taxon>Bacteroidota</taxon>
        <taxon>Flavobacteriia</taxon>
        <taxon>Flavobacteriales</taxon>
        <taxon>Flavobacteriaceae</taxon>
        <taxon>Flavobacterium</taxon>
    </lineage>
</organism>